<dbReference type="EMBL" id="JAMXQS010000005">
    <property type="protein sequence ID" value="MCO6050509.1"/>
    <property type="molecule type" value="Genomic_DNA"/>
</dbReference>
<gene>
    <name evidence="1" type="ORF">NGM99_12030</name>
</gene>
<accession>A0ABT1C6P9</accession>
<organism evidence="1 2">
    <name type="scientific">Mesorhizobium liriopis</name>
    <dbReference type="NCBI Taxonomy" id="2953882"/>
    <lineage>
        <taxon>Bacteria</taxon>
        <taxon>Pseudomonadati</taxon>
        <taxon>Pseudomonadota</taxon>
        <taxon>Alphaproteobacteria</taxon>
        <taxon>Hyphomicrobiales</taxon>
        <taxon>Phyllobacteriaceae</taxon>
        <taxon>Mesorhizobium</taxon>
    </lineage>
</organism>
<dbReference type="Proteomes" id="UP001205906">
    <property type="component" value="Unassembled WGS sequence"/>
</dbReference>
<sequence length="374" mass="42081">MKTASFATEADFQHLLASFPELLAGDQIDADVPRRFTLISREQPVAFEEGGGTRWSLDHLFLDQDGIPTLVEVKRGTDTRIRREVVGQMLDYAANSVLHWPVEELRTRFLSRCEQEGQDPRLVLEDLLGSDSESENFWDRVRDNLEAGRIRLLFVADRIPPELRRVVEFLNKQMQPAEVLAIELRQYEGQGLKTLVPIVLGQSEEASRRKTGSTGPRQRRGWDEEAIMAALAQRDDPTILPAAKRIADWIRSRADRVAFNDNLQWGSMGAVFAVAGTELTALRLHTDATVTVYFQYMMARPVFDSLAKRQELLARLNTVPGIRLPPEAVSKRKGIALADLTADSTSLFLEVMDWFVAELRTVTNTLSPVPPSNA</sequence>
<comment type="caution">
    <text evidence="1">The sequence shown here is derived from an EMBL/GenBank/DDBJ whole genome shotgun (WGS) entry which is preliminary data.</text>
</comment>
<dbReference type="InterPro" id="IPR011856">
    <property type="entry name" value="tRNA_endonuc-like_dom_sf"/>
</dbReference>
<evidence type="ECO:0000313" key="1">
    <source>
        <dbReference type="EMBL" id="MCO6050509.1"/>
    </source>
</evidence>
<protein>
    <recommendedName>
        <fullName evidence="3">DUF4263 domain-containing protein</fullName>
    </recommendedName>
</protein>
<proteinExistence type="predicted"/>
<dbReference type="RefSeq" id="WP_252819168.1">
    <property type="nucleotide sequence ID" value="NZ_JAMXQS010000005.1"/>
</dbReference>
<keyword evidence="2" id="KW-1185">Reference proteome</keyword>
<dbReference type="Gene3D" id="3.40.1350.10">
    <property type="match status" value="1"/>
</dbReference>
<evidence type="ECO:0000313" key="2">
    <source>
        <dbReference type="Proteomes" id="UP001205906"/>
    </source>
</evidence>
<reference evidence="1 2" key="1">
    <citation type="submission" date="2022-06" db="EMBL/GenBank/DDBJ databases">
        <title>Mesorhizobium sp. strain RP14 Genome sequencing and assembly.</title>
        <authorList>
            <person name="Kim I."/>
        </authorList>
    </citation>
    <scope>NUCLEOTIDE SEQUENCE [LARGE SCALE GENOMIC DNA]</scope>
    <source>
        <strain evidence="2">RP14(2022)</strain>
    </source>
</reference>
<evidence type="ECO:0008006" key="3">
    <source>
        <dbReference type="Google" id="ProtNLM"/>
    </source>
</evidence>
<name>A0ABT1C6P9_9HYPH</name>